<sequence>MAAEKKQAAEEMVRFRIPTGRSDLDKQDVFVAVNGKSYLIKRGETVELPKSVVEVLENSEAQNAYALEYMEKVKNQEIKQG</sequence>
<protein>
    <recommendedName>
        <fullName evidence="3">AbrB family transcriptional regulator</fullName>
    </recommendedName>
</protein>
<dbReference type="Proteomes" id="UP001299608">
    <property type="component" value="Unassembled WGS sequence"/>
</dbReference>
<name>A0AAW5C2Q8_9FIRM</name>
<accession>A0AAW5C2Q8</accession>
<organism evidence="1 2">
    <name type="scientific">Enterocloster aldenensis</name>
    <dbReference type="NCBI Taxonomy" id="358742"/>
    <lineage>
        <taxon>Bacteria</taxon>
        <taxon>Bacillati</taxon>
        <taxon>Bacillota</taxon>
        <taxon>Clostridia</taxon>
        <taxon>Lachnospirales</taxon>
        <taxon>Lachnospiraceae</taxon>
        <taxon>Enterocloster</taxon>
    </lineage>
</organism>
<proteinExistence type="predicted"/>
<evidence type="ECO:0000313" key="1">
    <source>
        <dbReference type="EMBL" id="MCG4749464.1"/>
    </source>
</evidence>
<evidence type="ECO:0008006" key="3">
    <source>
        <dbReference type="Google" id="ProtNLM"/>
    </source>
</evidence>
<dbReference type="RefSeq" id="WP_235957982.1">
    <property type="nucleotide sequence ID" value="NZ_JAAITT010000082.1"/>
</dbReference>
<dbReference type="AlphaFoldDB" id="A0AAW5C2Q8"/>
<dbReference type="EMBL" id="JAKNGE010000069">
    <property type="protein sequence ID" value="MCG4749464.1"/>
    <property type="molecule type" value="Genomic_DNA"/>
</dbReference>
<comment type="caution">
    <text evidence="1">The sequence shown here is derived from an EMBL/GenBank/DDBJ whole genome shotgun (WGS) entry which is preliminary data.</text>
</comment>
<evidence type="ECO:0000313" key="2">
    <source>
        <dbReference type="Proteomes" id="UP001299608"/>
    </source>
</evidence>
<reference evidence="1" key="1">
    <citation type="submission" date="2022-01" db="EMBL/GenBank/DDBJ databases">
        <title>Collection of gut derived symbiotic bacterial strains cultured from healthy donors.</title>
        <authorList>
            <person name="Lin H."/>
            <person name="Kohout C."/>
            <person name="Waligurski E."/>
            <person name="Pamer E.G."/>
        </authorList>
    </citation>
    <scope>NUCLEOTIDE SEQUENCE</scope>
    <source>
        <strain evidence="1">DFI.6.55</strain>
    </source>
</reference>
<gene>
    <name evidence="1" type="ORF">L0N08_29115</name>
</gene>